<evidence type="ECO:0000313" key="2">
    <source>
        <dbReference type="Proteomes" id="UP001152888"/>
    </source>
</evidence>
<dbReference type="EMBL" id="CAKOFQ010008906">
    <property type="protein sequence ID" value="CAH2016458.1"/>
    <property type="molecule type" value="Genomic_DNA"/>
</dbReference>
<keyword evidence="2" id="KW-1185">Reference proteome</keyword>
<organism evidence="1 2">
    <name type="scientific">Acanthoscelides obtectus</name>
    <name type="common">Bean weevil</name>
    <name type="synonym">Bruchus obtectus</name>
    <dbReference type="NCBI Taxonomy" id="200917"/>
    <lineage>
        <taxon>Eukaryota</taxon>
        <taxon>Metazoa</taxon>
        <taxon>Ecdysozoa</taxon>
        <taxon>Arthropoda</taxon>
        <taxon>Hexapoda</taxon>
        <taxon>Insecta</taxon>
        <taxon>Pterygota</taxon>
        <taxon>Neoptera</taxon>
        <taxon>Endopterygota</taxon>
        <taxon>Coleoptera</taxon>
        <taxon>Polyphaga</taxon>
        <taxon>Cucujiformia</taxon>
        <taxon>Chrysomeloidea</taxon>
        <taxon>Chrysomelidae</taxon>
        <taxon>Bruchinae</taxon>
        <taxon>Bruchini</taxon>
        <taxon>Acanthoscelides</taxon>
    </lineage>
</organism>
<gene>
    <name evidence="1" type="ORF">ACAOBT_LOCUS35378</name>
</gene>
<dbReference type="AlphaFoldDB" id="A0A9P0QBF6"/>
<accession>A0A9P0QBF6</accession>
<name>A0A9P0QBF6_ACAOB</name>
<dbReference type="Proteomes" id="UP001152888">
    <property type="component" value="Unassembled WGS sequence"/>
</dbReference>
<protein>
    <submittedName>
        <fullName evidence="1">Uncharacterized protein</fullName>
    </submittedName>
</protein>
<comment type="caution">
    <text evidence="1">The sequence shown here is derived from an EMBL/GenBank/DDBJ whole genome shotgun (WGS) entry which is preliminary data.</text>
</comment>
<evidence type="ECO:0000313" key="1">
    <source>
        <dbReference type="EMBL" id="CAH2016458.1"/>
    </source>
</evidence>
<reference evidence="1" key="1">
    <citation type="submission" date="2022-03" db="EMBL/GenBank/DDBJ databases">
        <authorList>
            <person name="Sayadi A."/>
        </authorList>
    </citation>
    <scope>NUCLEOTIDE SEQUENCE</scope>
</reference>
<sequence>MPRALQIEAMQLTKSRSKVQLCLQSMLRKIVQQLKEMDCYRTP</sequence>
<proteinExistence type="predicted"/>